<sequence>MSVTPKGLSVQAAYRDYTDGKFVVNRKYQRKLVWTREEKQKLIDSILRGFPIPLILLATETLPDGSKSYEILDGLQRLNAIFEFIENRYGVEGKYFRVEELSRAQQRLENGVFPAIPREFEKLDREACSNLLDYTLAITEFPASDSSAVNEVFGRINAYGRRLSDQEQRQAGVVSEFASLVRTLSAEIRGDVSRETLDLSEMPSISIEPDEFHDTYGIAADETFWCNQGVLRKSQLREAEDEQFVADLVISILNDEPFAFSGANLDAHYNLLTDEAQQLERSVHHVGADTIKANVLAALNILLDLFREHDANPGCMKRVLNPNAGSNPIKAPFYAVFMAFYELCVEDEKSPGDVDAIVAALTDLQNKLNVARGQVTAQKRRENIDLTKGLISRYFDDRRPPSVNTGAGLGIQFCNALRRSKVETAAFECKQGVLELHGSRQHNEEVLQDVIQTICAIANLGPDSDGAVFIGVADSQRDASRIHELDEISETKIGARYVVGIDREAKLLDMDVDTYVQRVCQAIATSPLSEPLKSAVMAKVDCIDFRNHSVITIWIPSQKVASTLSDQMYIREGSSTVHVDQISKITAVQSLFQRG</sequence>
<dbReference type="InterPro" id="IPR038461">
    <property type="entry name" value="Schlafen_AlbA_2_dom_sf"/>
</dbReference>
<evidence type="ECO:0000259" key="1">
    <source>
        <dbReference type="Pfam" id="PF03235"/>
    </source>
</evidence>
<evidence type="ECO:0000313" key="4">
    <source>
        <dbReference type="Proteomes" id="UP000316714"/>
    </source>
</evidence>
<dbReference type="EMBL" id="SIHJ01000007">
    <property type="protein sequence ID" value="TWT29562.1"/>
    <property type="molecule type" value="Genomic_DNA"/>
</dbReference>
<gene>
    <name evidence="3" type="ORF">KOR34_51160</name>
</gene>
<feature type="domain" description="GmrSD restriction endonucleases N-terminal" evidence="1">
    <location>
        <begin position="16"/>
        <end position="171"/>
    </location>
</feature>
<dbReference type="AlphaFoldDB" id="A0A5C5UVX3"/>
<reference evidence="3 4" key="1">
    <citation type="submission" date="2019-02" db="EMBL/GenBank/DDBJ databases">
        <title>Deep-cultivation of Planctomycetes and their phenomic and genomic characterization uncovers novel biology.</title>
        <authorList>
            <person name="Wiegand S."/>
            <person name="Jogler M."/>
            <person name="Boedeker C."/>
            <person name="Pinto D."/>
            <person name="Vollmers J."/>
            <person name="Rivas-Marin E."/>
            <person name="Kohn T."/>
            <person name="Peeters S.H."/>
            <person name="Heuer A."/>
            <person name="Rast P."/>
            <person name="Oberbeckmann S."/>
            <person name="Bunk B."/>
            <person name="Jeske O."/>
            <person name="Meyerdierks A."/>
            <person name="Storesund J.E."/>
            <person name="Kallscheuer N."/>
            <person name="Luecker S."/>
            <person name="Lage O.M."/>
            <person name="Pohl T."/>
            <person name="Merkel B.J."/>
            <person name="Hornburger P."/>
            <person name="Mueller R.-W."/>
            <person name="Bruemmer F."/>
            <person name="Labrenz M."/>
            <person name="Spormann A.M."/>
            <person name="Op Den Camp H."/>
            <person name="Overmann J."/>
            <person name="Amann R."/>
            <person name="Jetten M.S.M."/>
            <person name="Mascher T."/>
            <person name="Medema M.H."/>
            <person name="Devos D.P."/>
            <person name="Kaster A.-K."/>
            <person name="Ovreas L."/>
            <person name="Rohde M."/>
            <person name="Galperin M.Y."/>
            <person name="Jogler C."/>
        </authorList>
    </citation>
    <scope>NUCLEOTIDE SEQUENCE [LARGE SCALE GENOMIC DNA]</scope>
    <source>
        <strain evidence="3 4">KOR34</strain>
    </source>
</reference>
<dbReference type="InterPro" id="IPR007421">
    <property type="entry name" value="Schlafen_AlbA_2_dom"/>
</dbReference>
<evidence type="ECO:0000313" key="3">
    <source>
        <dbReference type="EMBL" id="TWT29562.1"/>
    </source>
</evidence>
<dbReference type="Pfam" id="PF03235">
    <property type="entry name" value="GmrSD_N"/>
    <property type="match status" value="1"/>
</dbReference>
<evidence type="ECO:0000259" key="2">
    <source>
        <dbReference type="Pfam" id="PF04326"/>
    </source>
</evidence>
<dbReference type="PANTHER" id="PTHR39639">
    <property type="entry name" value="CHROMOSOME 16, WHOLE GENOME SHOTGUN SEQUENCE"/>
    <property type="match status" value="1"/>
</dbReference>
<feature type="domain" description="Schlafen AlbA-2" evidence="2">
    <location>
        <begin position="426"/>
        <end position="579"/>
    </location>
</feature>
<name>A0A5C5UVX3_9BACT</name>
<protein>
    <submittedName>
        <fullName evidence="3">Divergent AAA domain protein</fullName>
    </submittedName>
</protein>
<organism evidence="3 4">
    <name type="scientific">Posidoniimonas corsicana</name>
    <dbReference type="NCBI Taxonomy" id="1938618"/>
    <lineage>
        <taxon>Bacteria</taxon>
        <taxon>Pseudomonadati</taxon>
        <taxon>Planctomycetota</taxon>
        <taxon>Planctomycetia</taxon>
        <taxon>Pirellulales</taxon>
        <taxon>Lacipirellulaceae</taxon>
        <taxon>Posidoniimonas</taxon>
    </lineage>
</organism>
<proteinExistence type="predicted"/>
<dbReference type="InterPro" id="IPR004919">
    <property type="entry name" value="GmrSD_N"/>
</dbReference>
<dbReference type="Pfam" id="PF04326">
    <property type="entry name" value="SLFN_AlbA_2"/>
    <property type="match status" value="1"/>
</dbReference>
<keyword evidence="4" id="KW-1185">Reference proteome</keyword>
<dbReference type="PANTHER" id="PTHR39639:SF1">
    <property type="entry name" value="DUF262 DOMAIN-CONTAINING PROTEIN"/>
    <property type="match status" value="1"/>
</dbReference>
<comment type="caution">
    <text evidence="3">The sequence shown here is derived from an EMBL/GenBank/DDBJ whole genome shotgun (WGS) entry which is preliminary data.</text>
</comment>
<dbReference type="Proteomes" id="UP000316714">
    <property type="component" value="Unassembled WGS sequence"/>
</dbReference>
<dbReference type="Gene3D" id="3.30.950.30">
    <property type="entry name" value="Schlafen, AAA domain"/>
    <property type="match status" value="1"/>
</dbReference>
<accession>A0A5C5UVX3</accession>